<dbReference type="RefSeq" id="WP_150901955.1">
    <property type="nucleotide sequence ID" value="NZ_VTWT01000001.1"/>
</dbReference>
<keyword evidence="4" id="KW-0378">Hydrolase</keyword>
<dbReference type="GO" id="GO:0016787">
    <property type="term" value="F:hydrolase activity"/>
    <property type="evidence" value="ECO:0007669"/>
    <property type="project" value="UniProtKB-KW"/>
</dbReference>
<dbReference type="AlphaFoldDB" id="A0A5N1J768"/>
<comment type="caution">
    <text evidence="4">The sequence shown here is derived from an EMBL/GenBank/DDBJ whole genome shotgun (WGS) entry which is preliminary data.</text>
</comment>
<dbReference type="GO" id="GO:0016747">
    <property type="term" value="F:acyltransferase activity, transferring groups other than amino-acyl groups"/>
    <property type="evidence" value="ECO:0007669"/>
    <property type="project" value="InterPro"/>
</dbReference>
<dbReference type="PROSITE" id="PS51186">
    <property type="entry name" value="GNAT"/>
    <property type="match status" value="1"/>
</dbReference>
<evidence type="ECO:0000256" key="1">
    <source>
        <dbReference type="PIRSR" id="PIRSR620023-1"/>
    </source>
</evidence>
<dbReference type="Gene3D" id="3.40.50.11190">
    <property type="match status" value="1"/>
</dbReference>
<organism evidence="4 5">
    <name type="scientific">Adhaeribacter soli</name>
    <dbReference type="NCBI Taxonomy" id="2607655"/>
    <lineage>
        <taxon>Bacteria</taxon>
        <taxon>Pseudomonadati</taxon>
        <taxon>Bacteroidota</taxon>
        <taxon>Cytophagia</taxon>
        <taxon>Cytophagales</taxon>
        <taxon>Hymenobacteraceae</taxon>
        <taxon>Adhaeribacter</taxon>
    </lineage>
</organism>
<dbReference type="InterPro" id="IPR000182">
    <property type="entry name" value="GNAT_dom"/>
</dbReference>
<dbReference type="EMBL" id="VTWT01000001">
    <property type="protein sequence ID" value="KAA9345812.1"/>
    <property type="molecule type" value="Genomic_DNA"/>
</dbReference>
<feature type="binding site" evidence="2">
    <location>
        <position position="156"/>
    </location>
    <ligand>
        <name>substrate</name>
    </ligand>
</feature>
<dbReference type="SUPFAM" id="SSF55729">
    <property type="entry name" value="Acyl-CoA N-acyltransferases (Nat)"/>
    <property type="match status" value="1"/>
</dbReference>
<evidence type="ECO:0000259" key="3">
    <source>
        <dbReference type="PROSITE" id="PS51186"/>
    </source>
</evidence>
<sequence>MAKPRLFFRADGNSKIGLGHVIRSLALAELLQADFECTFAIQQPSEALLNQLQSVCKPIEKLAATENENQLLAEAETISNSFSGQEIIVLDGYQFSTGYQQILKAKGNILVCLDDLHDRYFVADAIINIAGGLKKEAYSVAPYTKLCLGPAYALLRKPFREAQKTLVKPGRKEPKMLLCFGGADPENYTLKYAQKLHEIKPELRLEIVTGSAYQNSESLQKFISGNPYAFWRKNLDAEAMAELMAECAVALCSASSVAYEYCAVNGMLFVEKTAENQADLYRYLITENLALPAEKIHEVLTGSGSKHLAKTLIRKQQEIFNGQAETNLQNLFSGLALQAGLRFRKVKTEDAELLFEWANDPEARKFSFNAEPIPYETHLKWLSGKLTNPQALLLLAEIQHKPAALLRFDLKEDIALISYQIGAEFRGKGLGHRVLQVGLPELKKYFPEITEAIGYVQPENVASVRAFEKAGFKNLGIDAKLKAYKFLTKL</sequence>
<dbReference type="Pfam" id="PF13302">
    <property type="entry name" value="Acetyltransf_3"/>
    <property type="match status" value="1"/>
</dbReference>
<feature type="active site" description="Proton acceptor" evidence="1">
    <location>
        <position position="20"/>
    </location>
</feature>
<dbReference type="EC" id="3.6.1.57" evidence="4"/>
<keyword evidence="5" id="KW-1185">Reference proteome</keyword>
<protein>
    <submittedName>
        <fullName evidence="4">UDP-2,4-diacetamido-2,4, 6-trideoxy-beta-L-altropyranose hydrolase</fullName>
        <ecNumber evidence="4">3.6.1.57</ecNumber>
    </submittedName>
</protein>
<evidence type="ECO:0000313" key="5">
    <source>
        <dbReference type="Proteomes" id="UP000326570"/>
    </source>
</evidence>
<dbReference type="Proteomes" id="UP000326570">
    <property type="component" value="Unassembled WGS sequence"/>
</dbReference>
<dbReference type="InterPro" id="IPR016181">
    <property type="entry name" value="Acyl_CoA_acyltransferase"/>
</dbReference>
<feature type="binding site" evidence="2">
    <location>
        <position position="260"/>
    </location>
    <ligand>
        <name>substrate</name>
    </ligand>
</feature>
<dbReference type="Gene3D" id="3.40.50.2000">
    <property type="entry name" value="Glycogen Phosphorylase B"/>
    <property type="match status" value="1"/>
</dbReference>
<name>A0A5N1J768_9BACT</name>
<feature type="binding site" evidence="2">
    <location>
        <begin position="255"/>
        <end position="256"/>
    </location>
    <ligand>
        <name>substrate</name>
    </ligand>
</feature>
<feature type="domain" description="N-acetyltransferase" evidence="3">
    <location>
        <begin position="341"/>
        <end position="490"/>
    </location>
</feature>
<dbReference type="InterPro" id="IPR020023">
    <property type="entry name" value="PseG"/>
</dbReference>
<dbReference type="NCBIfam" id="TIGR03590">
    <property type="entry name" value="PseG"/>
    <property type="match status" value="1"/>
</dbReference>
<gene>
    <name evidence="4" type="primary">pseG</name>
    <name evidence="4" type="ORF">F0P94_01635</name>
</gene>
<accession>A0A5N1J768</accession>
<evidence type="ECO:0000313" key="4">
    <source>
        <dbReference type="EMBL" id="KAA9345812.1"/>
    </source>
</evidence>
<proteinExistence type="predicted"/>
<reference evidence="4 5" key="1">
    <citation type="submission" date="2019-09" db="EMBL/GenBank/DDBJ databases">
        <title>Genome sequence of Adhaeribacter sp. M2.</title>
        <authorList>
            <person name="Srinivasan S."/>
        </authorList>
    </citation>
    <scope>NUCLEOTIDE SEQUENCE [LARGE SCALE GENOMIC DNA]</scope>
    <source>
        <strain evidence="4 5">M2</strain>
    </source>
</reference>
<dbReference type="Gene3D" id="3.40.630.30">
    <property type="match status" value="1"/>
</dbReference>
<evidence type="ECO:0000256" key="2">
    <source>
        <dbReference type="PIRSR" id="PIRSR620023-2"/>
    </source>
</evidence>